<name>A0A1F4XFC0_9BACT</name>
<feature type="transmembrane region" description="Helical" evidence="2">
    <location>
        <begin position="31"/>
        <end position="49"/>
    </location>
</feature>
<sequence>MSKEAIVIALGGLVVITTQLGIPGSWRTAIIVLSGIALIVIGFILRAEALSGGSRRTPRHHFVENGAPANPDVSHEQRNRLTPLN</sequence>
<proteinExistence type="predicted"/>
<gene>
    <name evidence="3" type="ORF">A2943_00200</name>
</gene>
<reference evidence="3 4" key="1">
    <citation type="journal article" date="2016" name="Nat. Commun.">
        <title>Thousands of microbial genomes shed light on interconnected biogeochemical processes in an aquifer system.</title>
        <authorList>
            <person name="Anantharaman K."/>
            <person name="Brown C.T."/>
            <person name="Hug L.A."/>
            <person name="Sharon I."/>
            <person name="Castelle C.J."/>
            <person name="Probst A.J."/>
            <person name="Thomas B.C."/>
            <person name="Singh A."/>
            <person name="Wilkins M.J."/>
            <person name="Karaoz U."/>
            <person name="Brodie E.L."/>
            <person name="Williams K.H."/>
            <person name="Hubbard S.S."/>
            <person name="Banfield J.F."/>
        </authorList>
    </citation>
    <scope>NUCLEOTIDE SEQUENCE [LARGE SCALE GENOMIC DNA]</scope>
</reference>
<keyword evidence="2" id="KW-0472">Membrane</keyword>
<protein>
    <submittedName>
        <fullName evidence="3">Uncharacterized protein</fullName>
    </submittedName>
</protein>
<accession>A0A1F4XFC0</accession>
<evidence type="ECO:0000313" key="3">
    <source>
        <dbReference type="EMBL" id="OGC80284.1"/>
    </source>
</evidence>
<dbReference type="STRING" id="1797243.A2943_00200"/>
<keyword evidence="2" id="KW-1133">Transmembrane helix</keyword>
<evidence type="ECO:0000313" key="4">
    <source>
        <dbReference type="Proteomes" id="UP000176185"/>
    </source>
</evidence>
<evidence type="ECO:0000256" key="1">
    <source>
        <dbReference type="SAM" id="MobiDB-lite"/>
    </source>
</evidence>
<comment type="caution">
    <text evidence="3">The sequence shown here is derived from an EMBL/GenBank/DDBJ whole genome shotgun (WGS) entry which is preliminary data.</text>
</comment>
<evidence type="ECO:0000256" key="2">
    <source>
        <dbReference type="SAM" id="Phobius"/>
    </source>
</evidence>
<feature type="region of interest" description="Disordered" evidence="1">
    <location>
        <begin position="55"/>
        <end position="85"/>
    </location>
</feature>
<dbReference type="AlphaFoldDB" id="A0A1F4XFC0"/>
<keyword evidence="2" id="KW-0812">Transmembrane</keyword>
<dbReference type="Proteomes" id="UP000176185">
    <property type="component" value="Unassembled WGS sequence"/>
</dbReference>
<organism evidence="3 4">
    <name type="scientific">Candidatus Adlerbacteria bacterium RIFCSPLOWO2_01_FULL_51_16</name>
    <dbReference type="NCBI Taxonomy" id="1797243"/>
    <lineage>
        <taxon>Bacteria</taxon>
        <taxon>Candidatus Adleribacteriota</taxon>
    </lineage>
</organism>
<dbReference type="EMBL" id="MEWX01000026">
    <property type="protein sequence ID" value="OGC80284.1"/>
    <property type="molecule type" value="Genomic_DNA"/>
</dbReference>